<dbReference type="AlphaFoldDB" id="J9E7U2"/>
<feature type="domain" description="Tr-type G" evidence="1">
    <location>
        <begin position="103"/>
        <end position="177"/>
    </location>
</feature>
<accession>J9E7U2</accession>
<dbReference type="GO" id="GO:0046540">
    <property type="term" value="C:U4/U6 x U5 tri-snRNP complex"/>
    <property type="evidence" value="ECO:0007669"/>
    <property type="project" value="TreeGrafter"/>
</dbReference>
<dbReference type="InterPro" id="IPR000795">
    <property type="entry name" value="T_Tr_GTP-bd_dom"/>
</dbReference>
<evidence type="ECO:0000313" key="2">
    <source>
        <dbReference type="EMBL" id="EJW73027.1"/>
    </source>
</evidence>
<sequence length="303" mass="35207">EHLLERNLQDVYGENSILTKDPEICEKTTTSGASRSFVEFVLEPLYKIFSQVVGDVDTCLPSMMAELNIKLTKEEQRMNVRPLIALICRRFFGDFNCIYLDCVMLQTERAIRHAVQERLPVTVCINKIDRLILELKLPPTDAYYKLRFVLDQINSLLQTFSDENEAVKISPLLNNVVFSSSRYNICFSLRSFAELYSSNYGTFIGEEFARRLWGEQYFDKKTRKFVKKPPHQGASRSFVEFVLEPLYKIFSQVVGDVDTCLPSMMAELNIKLTKEEQRMNVRPLIALICRRFFGDFNCIYLDC</sequence>
<protein>
    <submittedName>
        <fullName evidence="2">Eftud2 protein</fullName>
    </submittedName>
</protein>
<dbReference type="GO" id="GO:0003924">
    <property type="term" value="F:GTPase activity"/>
    <property type="evidence" value="ECO:0007669"/>
    <property type="project" value="InterPro"/>
</dbReference>
<dbReference type="Gene3D" id="3.90.1430.10">
    <property type="entry name" value="Yeast translation eEF2 (G' domain)"/>
    <property type="match status" value="2"/>
</dbReference>
<evidence type="ECO:0000313" key="3">
    <source>
        <dbReference type="Proteomes" id="UP000004810"/>
    </source>
</evidence>
<dbReference type="GO" id="GO:0030623">
    <property type="term" value="F:U5 snRNA binding"/>
    <property type="evidence" value="ECO:0007669"/>
    <property type="project" value="TreeGrafter"/>
</dbReference>
<gene>
    <name evidence="2" type="ORF">WUBG_16066</name>
</gene>
<dbReference type="InterPro" id="IPR027417">
    <property type="entry name" value="P-loop_NTPase"/>
</dbReference>
<dbReference type="PANTHER" id="PTHR42908:SF6">
    <property type="entry name" value="116 KDA U5 SMALL NUCLEAR RIBONUCLEOPROTEIN COMPONENT"/>
    <property type="match status" value="1"/>
</dbReference>
<dbReference type="Gene3D" id="3.40.50.300">
    <property type="entry name" value="P-loop containing nucleotide triphosphate hydrolases"/>
    <property type="match status" value="1"/>
</dbReference>
<organism evidence="2 3">
    <name type="scientific">Wuchereria bancrofti</name>
    <dbReference type="NCBI Taxonomy" id="6293"/>
    <lineage>
        <taxon>Eukaryota</taxon>
        <taxon>Metazoa</taxon>
        <taxon>Ecdysozoa</taxon>
        <taxon>Nematoda</taxon>
        <taxon>Chromadorea</taxon>
        <taxon>Rhabditida</taxon>
        <taxon>Spirurina</taxon>
        <taxon>Spiruromorpha</taxon>
        <taxon>Filarioidea</taxon>
        <taxon>Onchocercidae</taxon>
        <taxon>Wuchereria</taxon>
    </lineage>
</organism>
<feature type="non-terminal residue" evidence="2">
    <location>
        <position position="303"/>
    </location>
</feature>
<dbReference type="FunFam" id="3.90.1430.10:FF:000001">
    <property type="entry name" value="116 kDa U5 small nuclear ribonucleoprotein component"/>
    <property type="match status" value="1"/>
</dbReference>
<dbReference type="GO" id="GO:0005829">
    <property type="term" value="C:cytosol"/>
    <property type="evidence" value="ECO:0007669"/>
    <property type="project" value="TreeGrafter"/>
</dbReference>
<dbReference type="SUPFAM" id="SSF52540">
    <property type="entry name" value="P-loop containing nucleoside triphosphate hydrolases"/>
    <property type="match status" value="1"/>
</dbReference>
<reference evidence="3" key="1">
    <citation type="submission" date="2012-08" db="EMBL/GenBank/DDBJ databases">
        <title>The Genome Sequence of Wuchereria bancrofti.</title>
        <authorList>
            <person name="Nutman T.B."/>
            <person name="Fink D.L."/>
            <person name="Russ C."/>
            <person name="Young S."/>
            <person name="Zeng Q."/>
            <person name="Koehrsen M."/>
            <person name="Alvarado L."/>
            <person name="Berlin A."/>
            <person name="Chapman S.B."/>
            <person name="Chen Z."/>
            <person name="Freedman E."/>
            <person name="Gellesch M."/>
            <person name="Goldberg J."/>
            <person name="Griggs A."/>
            <person name="Gujja S."/>
            <person name="Heilman E.R."/>
            <person name="Heiman D."/>
            <person name="Hepburn T."/>
            <person name="Howarth C."/>
            <person name="Jen D."/>
            <person name="Larson L."/>
            <person name="Lewis B."/>
            <person name="Mehta T."/>
            <person name="Park D."/>
            <person name="Pearson M."/>
            <person name="Roberts A."/>
            <person name="Saif S."/>
            <person name="Shea T."/>
            <person name="Shenoy N."/>
            <person name="Sisk P."/>
            <person name="Stolte C."/>
            <person name="Sykes S."/>
            <person name="Walk T."/>
            <person name="White J."/>
            <person name="Yandava C."/>
            <person name="Haas B."/>
            <person name="Henn M.R."/>
            <person name="Nusbaum C."/>
            <person name="Birren B."/>
        </authorList>
    </citation>
    <scope>NUCLEOTIDE SEQUENCE [LARGE SCALE GENOMIC DNA]</scope>
    <source>
        <strain evidence="3">NA</strain>
    </source>
</reference>
<dbReference type="GO" id="GO:0000398">
    <property type="term" value="P:mRNA splicing, via spliceosome"/>
    <property type="evidence" value="ECO:0007669"/>
    <property type="project" value="TreeGrafter"/>
</dbReference>
<feature type="non-terminal residue" evidence="2">
    <location>
        <position position="1"/>
    </location>
</feature>
<name>J9E7U2_WUCBA</name>
<comment type="caution">
    <text evidence="2">The sequence shown here is derived from an EMBL/GenBank/DDBJ whole genome shotgun (WGS) entry which is preliminary data.</text>
</comment>
<dbReference type="Proteomes" id="UP000004810">
    <property type="component" value="Unassembled WGS sequence"/>
</dbReference>
<dbReference type="GO" id="GO:0071007">
    <property type="term" value="C:U2-type catalytic step 2 spliceosome"/>
    <property type="evidence" value="ECO:0007669"/>
    <property type="project" value="TreeGrafter"/>
</dbReference>
<proteinExistence type="predicted"/>
<dbReference type="Pfam" id="PF00009">
    <property type="entry name" value="GTP_EFTU"/>
    <property type="match status" value="1"/>
</dbReference>
<evidence type="ECO:0000259" key="1">
    <source>
        <dbReference type="Pfam" id="PF00009"/>
    </source>
</evidence>
<dbReference type="GO" id="GO:0005525">
    <property type="term" value="F:GTP binding"/>
    <property type="evidence" value="ECO:0007669"/>
    <property type="project" value="InterPro"/>
</dbReference>
<dbReference type="PANTHER" id="PTHR42908">
    <property type="entry name" value="TRANSLATION ELONGATION FACTOR-RELATED"/>
    <property type="match status" value="1"/>
</dbReference>
<dbReference type="EMBL" id="ADBV01014876">
    <property type="protein sequence ID" value="EJW73027.1"/>
    <property type="molecule type" value="Genomic_DNA"/>
</dbReference>